<dbReference type="InterPro" id="IPR029479">
    <property type="entry name" value="Nitroreductase"/>
</dbReference>
<dbReference type="EMBL" id="FODY01000001">
    <property type="protein sequence ID" value="SEO31800.1"/>
    <property type="molecule type" value="Genomic_DNA"/>
</dbReference>
<dbReference type="PANTHER" id="PTHR43673">
    <property type="entry name" value="NAD(P)H NITROREDUCTASE YDGI-RELATED"/>
    <property type="match status" value="1"/>
</dbReference>
<feature type="domain" description="Nitroreductase" evidence="6">
    <location>
        <begin position="8"/>
        <end position="167"/>
    </location>
</feature>
<dbReference type="Proteomes" id="UP000198847">
    <property type="component" value="Unassembled WGS sequence"/>
</dbReference>
<accession>A0A1H8NQF2</accession>
<dbReference type="Gene3D" id="3.40.109.10">
    <property type="entry name" value="NADH Oxidase"/>
    <property type="match status" value="1"/>
</dbReference>
<organism evidence="7 8">
    <name type="scientific">Propionispora vibrioides</name>
    <dbReference type="NCBI Taxonomy" id="112903"/>
    <lineage>
        <taxon>Bacteria</taxon>
        <taxon>Bacillati</taxon>
        <taxon>Bacillota</taxon>
        <taxon>Negativicutes</taxon>
        <taxon>Selenomonadales</taxon>
        <taxon>Sporomusaceae</taxon>
        <taxon>Propionispora</taxon>
    </lineage>
</organism>
<evidence type="ECO:0000256" key="5">
    <source>
        <dbReference type="ARBA" id="ARBA00023002"/>
    </source>
</evidence>
<name>A0A1H8NQF2_9FIRM</name>
<evidence type="ECO:0000256" key="3">
    <source>
        <dbReference type="ARBA" id="ARBA00022630"/>
    </source>
</evidence>
<gene>
    <name evidence="7" type="ORF">SAMN04490178_101192</name>
</gene>
<dbReference type="STRING" id="112903.SAMN04490178_101192"/>
<evidence type="ECO:0000256" key="2">
    <source>
        <dbReference type="ARBA" id="ARBA00007118"/>
    </source>
</evidence>
<sequence length="186" mass="20643">MDFKETLYSRRSVRKYTGQLVDKKIIEELCTAAAQAPSATNSQPWCFGVIQNQNLLSAYSQQVKALLIGKMEELPSLQKYHALLARDDYDIFYGAGTLLLVYAKPAGPFAVTDCCLAAQNVMLAAHSLGLGTCWIGFAQEFLQQPYIKQELGIPETHVMVAPLIVGYPASEQEPVAKRAPEILFWK</sequence>
<dbReference type="SUPFAM" id="SSF55469">
    <property type="entry name" value="FMN-dependent nitroreductase-like"/>
    <property type="match status" value="1"/>
</dbReference>
<evidence type="ECO:0000259" key="6">
    <source>
        <dbReference type="Pfam" id="PF00881"/>
    </source>
</evidence>
<evidence type="ECO:0000256" key="4">
    <source>
        <dbReference type="ARBA" id="ARBA00022643"/>
    </source>
</evidence>
<dbReference type="InterPro" id="IPR000415">
    <property type="entry name" value="Nitroreductase-like"/>
</dbReference>
<evidence type="ECO:0000313" key="7">
    <source>
        <dbReference type="EMBL" id="SEO31800.1"/>
    </source>
</evidence>
<evidence type="ECO:0000313" key="8">
    <source>
        <dbReference type="Proteomes" id="UP000198847"/>
    </source>
</evidence>
<dbReference type="PANTHER" id="PTHR43673:SF2">
    <property type="entry name" value="NITROREDUCTASE"/>
    <property type="match status" value="1"/>
</dbReference>
<keyword evidence="3" id="KW-0285">Flavoprotein</keyword>
<dbReference type="CDD" id="cd02136">
    <property type="entry name" value="PnbA_NfnB-like"/>
    <property type="match status" value="1"/>
</dbReference>
<dbReference type="OrthoDB" id="9812105at2"/>
<dbReference type="RefSeq" id="WP_091743514.1">
    <property type="nucleotide sequence ID" value="NZ_FODY01000001.1"/>
</dbReference>
<dbReference type="GO" id="GO:0016491">
    <property type="term" value="F:oxidoreductase activity"/>
    <property type="evidence" value="ECO:0007669"/>
    <property type="project" value="UniProtKB-KW"/>
</dbReference>
<keyword evidence="8" id="KW-1185">Reference proteome</keyword>
<comment type="cofactor">
    <cofactor evidence="1">
        <name>FMN</name>
        <dbReference type="ChEBI" id="CHEBI:58210"/>
    </cofactor>
</comment>
<reference evidence="7 8" key="1">
    <citation type="submission" date="2016-10" db="EMBL/GenBank/DDBJ databases">
        <authorList>
            <person name="de Groot N.N."/>
        </authorList>
    </citation>
    <scope>NUCLEOTIDE SEQUENCE [LARGE SCALE GENOMIC DNA]</scope>
    <source>
        <strain evidence="7 8">DSM 13305</strain>
    </source>
</reference>
<keyword evidence="4" id="KW-0288">FMN</keyword>
<protein>
    <submittedName>
        <fullName evidence="7">Nitroreductase</fullName>
    </submittedName>
</protein>
<comment type="similarity">
    <text evidence="2">Belongs to the nitroreductase family.</text>
</comment>
<dbReference type="AlphaFoldDB" id="A0A1H8NQF2"/>
<evidence type="ECO:0000256" key="1">
    <source>
        <dbReference type="ARBA" id="ARBA00001917"/>
    </source>
</evidence>
<dbReference type="Pfam" id="PF00881">
    <property type="entry name" value="Nitroreductase"/>
    <property type="match status" value="1"/>
</dbReference>
<proteinExistence type="inferred from homology"/>
<keyword evidence="5" id="KW-0560">Oxidoreductase</keyword>